<dbReference type="Proteomes" id="UP000326799">
    <property type="component" value="Unassembled WGS sequence"/>
</dbReference>
<dbReference type="EMBL" id="ML733600">
    <property type="protein sequence ID" value="KAB8213522.1"/>
    <property type="molecule type" value="Genomic_DNA"/>
</dbReference>
<gene>
    <name evidence="2" type="ORF">BDV33DRAFT_210117</name>
</gene>
<accession>A0A5N6E7H4</accession>
<reference evidence="2 3" key="1">
    <citation type="submission" date="2019-04" db="EMBL/GenBank/DDBJ databases">
        <title>Fungal friends and foes A comparative genomics study of 23 Aspergillus species from section Flavi.</title>
        <authorList>
            <consortium name="DOE Joint Genome Institute"/>
            <person name="Kjaerbolling I."/>
            <person name="Vesth T.C."/>
            <person name="Frisvad J.C."/>
            <person name="Nybo J.L."/>
            <person name="Theobald S."/>
            <person name="Kildgaard S."/>
            <person name="Petersen T.I."/>
            <person name="Kuo A."/>
            <person name="Sato A."/>
            <person name="Lyhne E.K."/>
            <person name="Kogle M.E."/>
            <person name="Wiebenga A."/>
            <person name="Kun R.S."/>
            <person name="Lubbers R.J."/>
            <person name="Makela M.R."/>
            <person name="Barry K."/>
            <person name="Chovatia M."/>
            <person name="Clum A."/>
            <person name="Daum C."/>
            <person name="Haridas S."/>
            <person name="He G."/>
            <person name="LaButti K."/>
            <person name="Lipzen A."/>
            <person name="Mondo S."/>
            <person name="Pangilinan J."/>
            <person name="Riley R."/>
            <person name="Salamov A."/>
            <person name="Simmons B.A."/>
            <person name="Magnuson J.K."/>
            <person name="Henrissat B."/>
            <person name="Mortensen U.H."/>
            <person name="Larsen T.O."/>
            <person name="De vries R.P."/>
            <person name="Grigoriev I.V."/>
            <person name="Machida M."/>
            <person name="Baker S.E."/>
            <person name="Andersen M.R."/>
        </authorList>
    </citation>
    <scope>NUCLEOTIDE SEQUENCE [LARGE SCALE GENOMIC DNA]</scope>
    <source>
        <strain evidence="2 3">CBS 126849</strain>
    </source>
</reference>
<dbReference type="SUPFAM" id="SSF53474">
    <property type="entry name" value="alpha/beta-Hydrolases"/>
    <property type="match status" value="1"/>
</dbReference>
<sequence length="149" mass="16399">MAPERLNIVLVQASFKTPLVYDDLLTRLRDLGYSVVLPPLPSCSDVDHNDFPTRTLAHNALAITKVIRQLVEVGKTVVLVMHPYGGIVGSEGIPESLSYRARQARGQKGGVIHLFHYTAFLLDKGRSVLETFSESPNNDARVLASPFNT</sequence>
<feature type="domain" description="AB hydrolase-1" evidence="1">
    <location>
        <begin position="18"/>
        <end position="92"/>
    </location>
</feature>
<name>A0A5N6E7H4_9EURO</name>
<evidence type="ECO:0000313" key="3">
    <source>
        <dbReference type="Proteomes" id="UP000326799"/>
    </source>
</evidence>
<evidence type="ECO:0000313" key="2">
    <source>
        <dbReference type="EMBL" id="KAB8213522.1"/>
    </source>
</evidence>
<evidence type="ECO:0000259" key="1">
    <source>
        <dbReference type="Pfam" id="PF12697"/>
    </source>
</evidence>
<dbReference type="AlphaFoldDB" id="A0A5N6E7H4"/>
<proteinExistence type="predicted"/>
<keyword evidence="3" id="KW-1185">Reference proteome</keyword>
<organism evidence="2 3">
    <name type="scientific">Aspergillus novoparasiticus</name>
    <dbReference type="NCBI Taxonomy" id="986946"/>
    <lineage>
        <taxon>Eukaryota</taxon>
        <taxon>Fungi</taxon>
        <taxon>Dikarya</taxon>
        <taxon>Ascomycota</taxon>
        <taxon>Pezizomycotina</taxon>
        <taxon>Eurotiomycetes</taxon>
        <taxon>Eurotiomycetidae</taxon>
        <taxon>Eurotiales</taxon>
        <taxon>Aspergillaceae</taxon>
        <taxon>Aspergillus</taxon>
        <taxon>Aspergillus subgen. Circumdati</taxon>
    </lineage>
</organism>
<dbReference type="PANTHER" id="PTHR37017:SF11">
    <property type="entry name" value="ESTERASE_LIPASE_THIOESTERASE DOMAIN-CONTAINING PROTEIN"/>
    <property type="match status" value="1"/>
</dbReference>
<dbReference type="Pfam" id="PF12697">
    <property type="entry name" value="Abhydrolase_6"/>
    <property type="match status" value="1"/>
</dbReference>
<dbReference type="InterPro" id="IPR052897">
    <property type="entry name" value="Sec-Metab_Biosynth_Hydrolase"/>
</dbReference>
<dbReference type="InterPro" id="IPR000073">
    <property type="entry name" value="AB_hydrolase_1"/>
</dbReference>
<protein>
    <recommendedName>
        <fullName evidence="1">AB hydrolase-1 domain-containing protein</fullName>
    </recommendedName>
</protein>
<dbReference type="InterPro" id="IPR029058">
    <property type="entry name" value="AB_hydrolase_fold"/>
</dbReference>
<dbReference type="PANTHER" id="PTHR37017">
    <property type="entry name" value="AB HYDROLASE-1 DOMAIN-CONTAINING PROTEIN-RELATED"/>
    <property type="match status" value="1"/>
</dbReference>
<dbReference type="Gene3D" id="3.40.50.1820">
    <property type="entry name" value="alpha/beta hydrolase"/>
    <property type="match status" value="1"/>
</dbReference>